<dbReference type="RefSeq" id="WP_304543010.1">
    <property type="nucleotide sequence ID" value="NZ_JARPTC010000016.1"/>
</dbReference>
<accession>A0AAW7ZDD1</accession>
<reference evidence="1" key="2">
    <citation type="submission" date="2023-03" db="EMBL/GenBank/DDBJ databases">
        <authorList>
            <person name="Zhang Z."/>
        </authorList>
    </citation>
    <scope>NUCLEOTIDE SEQUENCE</scope>
    <source>
        <strain evidence="1">DSA</strain>
    </source>
</reference>
<dbReference type="AlphaFoldDB" id="A0AAW7ZDD1"/>
<keyword evidence="2" id="KW-1185">Reference proteome</keyword>
<proteinExistence type="predicted"/>
<dbReference type="EMBL" id="JARPTC010000016">
    <property type="protein sequence ID" value="MDO7787727.1"/>
    <property type="molecule type" value="Genomic_DNA"/>
</dbReference>
<reference evidence="1" key="1">
    <citation type="journal article" date="2023" name="J. Hazard. Mater.">
        <title>Anaerobic biodegradation of pyrene and benzo[a]pyrene by a new sulfate-reducing Desulforamulus aquiferis strain DSA.</title>
        <authorList>
            <person name="Zhang Z."/>
            <person name="Sun J."/>
            <person name="Gong X."/>
            <person name="Wang C."/>
            <person name="Wang H."/>
        </authorList>
    </citation>
    <scope>NUCLEOTIDE SEQUENCE</scope>
    <source>
        <strain evidence="1">DSA</strain>
    </source>
</reference>
<gene>
    <name evidence="1" type="ORF">P6N53_10910</name>
</gene>
<organism evidence="1 2">
    <name type="scientific">Desulforamulus aquiferis</name>
    <dbReference type="NCBI Taxonomy" id="1397668"/>
    <lineage>
        <taxon>Bacteria</taxon>
        <taxon>Bacillati</taxon>
        <taxon>Bacillota</taxon>
        <taxon>Clostridia</taxon>
        <taxon>Eubacteriales</taxon>
        <taxon>Peptococcaceae</taxon>
        <taxon>Desulforamulus</taxon>
    </lineage>
</organism>
<sequence length="57" mass="6885">MATKFCEKINEEVTIEPKMDYETRQTQVGWLFFTCYNFYRKCKGACPRQEHLIKDSK</sequence>
<comment type="caution">
    <text evidence="1">The sequence shown here is derived from an EMBL/GenBank/DDBJ whole genome shotgun (WGS) entry which is preliminary data.</text>
</comment>
<evidence type="ECO:0000313" key="1">
    <source>
        <dbReference type="EMBL" id="MDO7787727.1"/>
    </source>
</evidence>
<protein>
    <submittedName>
        <fullName evidence="1">Uncharacterized protein</fullName>
    </submittedName>
</protein>
<dbReference type="Proteomes" id="UP001172911">
    <property type="component" value="Unassembled WGS sequence"/>
</dbReference>
<name>A0AAW7ZDD1_9FIRM</name>
<evidence type="ECO:0000313" key="2">
    <source>
        <dbReference type="Proteomes" id="UP001172911"/>
    </source>
</evidence>